<keyword evidence="2" id="KW-1133">Transmembrane helix</keyword>
<protein>
    <recommendedName>
        <fullName evidence="3">KAP NTPase domain-containing protein</fullName>
    </recommendedName>
</protein>
<evidence type="ECO:0000256" key="2">
    <source>
        <dbReference type="SAM" id="Phobius"/>
    </source>
</evidence>
<feature type="transmembrane region" description="Helical" evidence="2">
    <location>
        <begin position="405"/>
        <end position="422"/>
    </location>
</feature>
<feature type="transmembrane region" description="Helical" evidence="2">
    <location>
        <begin position="442"/>
        <end position="458"/>
    </location>
</feature>
<evidence type="ECO:0000256" key="1">
    <source>
        <dbReference type="SAM" id="MobiDB-lite"/>
    </source>
</evidence>
<accession>A0A5J6HJC8</accession>
<dbReference type="Pfam" id="PF07693">
    <property type="entry name" value="KAP_NTPase"/>
    <property type="match status" value="1"/>
</dbReference>
<gene>
    <name evidence="4" type="ORF">CP975_25475</name>
</gene>
<feature type="transmembrane region" description="Helical" evidence="2">
    <location>
        <begin position="78"/>
        <end position="98"/>
    </location>
</feature>
<feature type="region of interest" description="Disordered" evidence="1">
    <location>
        <begin position="903"/>
        <end position="934"/>
    </location>
</feature>
<evidence type="ECO:0000313" key="4">
    <source>
        <dbReference type="EMBL" id="QEV20439.1"/>
    </source>
</evidence>
<name>A0A5J6HJC8_STRAD</name>
<dbReference type="InterPro" id="IPR011646">
    <property type="entry name" value="KAP_P-loop"/>
</dbReference>
<reference evidence="4 5" key="1">
    <citation type="submission" date="2017-09" db="EMBL/GenBank/DDBJ databases">
        <authorList>
            <person name="Lee N."/>
            <person name="Cho B.-K."/>
        </authorList>
    </citation>
    <scope>NUCLEOTIDE SEQUENCE [LARGE SCALE GENOMIC DNA]</scope>
    <source>
        <strain evidence="4 5">ATCC 12461</strain>
    </source>
</reference>
<keyword evidence="5" id="KW-1185">Reference proteome</keyword>
<feature type="transmembrane region" description="Helical" evidence="2">
    <location>
        <begin position="318"/>
        <end position="340"/>
    </location>
</feature>
<feature type="compositionally biased region" description="Basic residues" evidence="1">
    <location>
        <begin position="923"/>
        <end position="934"/>
    </location>
</feature>
<proteinExistence type="predicted"/>
<dbReference type="KEGG" id="salw:CP975_25475"/>
<feature type="transmembrane region" description="Helical" evidence="2">
    <location>
        <begin position="143"/>
        <end position="162"/>
    </location>
</feature>
<dbReference type="AlphaFoldDB" id="A0A5J6HJC8"/>
<feature type="domain" description="KAP NTPase" evidence="3">
    <location>
        <begin position="593"/>
        <end position="661"/>
    </location>
</feature>
<feature type="transmembrane region" description="Helical" evidence="2">
    <location>
        <begin position="479"/>
        <end position="498"/>
    </location>
</feature>
<keyword evidence="2" id="KW-0812">Transmembrane</keyword>
<dbReference type="EMBL" id="CP023695">
    <property type="protein sequence ID" value="QEV20439.1"/>
    <property type="molecule type" value="Genomic_DNA"/>
</dbReference>
<evidence type="ECO:0000259" key="3">
    <source>
        <dbReference type="Pfam" id="PF07693"/>
    </source>
</evidence>
<feature type="region of interest" description="Disordered" evidence="1">
    <location>
        <begin position="805"/>
        <end position="825"/>
    </location>
</feature>
<sequence>MACLKRPRLAGLIEHSPAVSMGDASTLMSSRRYVESALRGSVVTRHHHLVHRKLSHLLDRYRALPPDLPPSRPLSLDVGGLPSAAVVLPALAFAVAVLSGVPWLYALIVPFGIALAVTLVVVAAFGVLRLVVALTGANPWDVAGRWALTLALAPWGAALWLLTEAWARLWIKELHRNGLGEWAAQAVEELIGEEGGTLLAPDSHEGLRSPHKAGYVVAHGPAAELARKMDQLDGGTIAVSGPRGVGKTTLMRSSVHGRDFCVFSQAPATYAPHDFLADLFVQVCRKHLREQGYEVPQFVRLPHLHRALRRLARPLRRLFRGLCRALPAAALLTLGLFATVRTLGAEHGPGIGRRTAELTDEAMAFGHDLVSGREPEAALALTFAGLFLWVLRASRSASWLLGRGGRALSGLCVIALNVGPYLSLALDPDIRRHSVLLFDHGTALWFGPLIATWLWCLVQDDWSMPDVRIGPWQVPRERLFGPPVKVLPFVALALLAWGDSTRPLVTDSENPIRVCAPLAGALLGRALYRRRPLLRTEPELVTACRNHLYQLQTVQSSSAAVTSGATQLLTLGTQHTTSLSTVPPNYPALVADFRALLTKIAAEADERGRRVVIAIDEVDRLGTDAQALAFLGEIKAILGVPHVHYLISVAEDVGAAFVRRGLPHRDVTDSSLDDVVHVRPAVLDESAAILRKRAPGISDPYVLLAHALSGGLPRDLIRYGRRLLEVRQATSHIKLADIARSVILEELAHTLSGFRTLLAKQHWTPTTSVVLGSFRSLDSRLRTACACREQEVRQALEHFALAVPGARDSSPGTGAVAGPEPGTETLPGDARTLIDEAAAYAYFSLTLLDIFGGADFARRGTEAAERGADGDPELLAEARRELGVSPYSARALVDDIRQAWDLPSPPPTAGLVPRQAPPGSGHGRCRSPHGHHVL</sequence>
<organism evidence="4 5">
    <name type="scientific">Streptomyces alboniger</name>
    <dbReference type="NCBI Taxonomy" id="132473"/>
    <lineage>
        <taxon>Bacteria</taxon>
        <taxon>Bacillati</taxon>
        <taxon>Actinomycetota</taxon>
        <taxon>Actinomycetes</taxon>
        <taxon>Kitasatosporales</taxon>
        <taxon>Streptomycetaceae</taxon>
        <taxon>Streptomyces</taxon>
        <taxon>Streptomyces aurantiacus group</taxon>
    </lineage>
</organism>
<dbReference type="InterPro" id="IPR027417">
    <property type="entry name" value="P-loop_NTPase"/>
</dbReference>
<dbReference type="Proteomes" id="UP000326553">
    <property type="component" value="Chromosome"/>
</dbReference>
<feature type="transmembrane region" description="Helical" evidence="2">
    <location>
        <begin position="105"/>
        <end position="131"/>
    </location>
</feature>
<keyword evidence="2" id="KW-0472">Membrane</keyword>
<dbReference type="SUPFAM" id="SSF52540">
    <property type="entry name" value="P-loop containing nucleoside triphosphate hydrolases"/>
    <property type="match status" value="1"/>
</dbReference>
<feature type="transmembrane region" description="Helical" evidence="2">
    <location>
        <begin position="377"/>
        <end position="393"/>
    </location>
</feature>
<evidence type="ECO:0000313" key="5">
    <source>
        <dbReference type="Proteomes" id="UP000326553"/>
    </source>
</evidence>